<dbReference type="Gene3D" id="3.40.1350.10">
    <property type="match status" value="1"/>
</dbReference>
<keyword evidence="4" id="KW-1185">Reference proteome</keyword>
<reference evidence="3" key="1">
    <citation type="submission" date="2019-08" db="EMBL/GenBank/DDBJ databases">
        <title>Complete genome sequence of a mangrove-derived Streptomyces xiamenensis.</title>
        <authorList>
            <person name="Xu J."/>
        </authorList>
    </citation>
    <scope>NUCLEOTIDE SEQUENCE</scope>
    <source>
        <strain evidence="3">318</strain>
    </source>
</reference>
<feature type="domain" description="Endonuclease NucS C-terminal" evidence="2">
    <location>
        <begin position="29"/>
        <end position="110"/>
    </location>
</feature>
<dbReference type="AlphaFoldDB" id="A0A0F7FUC2"/>
<dbReference type="PATRIC" id="fig|408015.6.peg.2556"/>
<dbReference type="Proteomes" id="UP000034034">
    <property type="component" value="Chromosome"/>
</dbReference>
<dbReference type="InterPro" id="IPR048301">
    <property type="entry name" value="NucS_C"/>
</dbReference>
<dbReference type="EMBL" id="CP009922">
    <property type="protein sequence ID" value="AKG43899.1"/>
    <property type="molecule type" value="Genomic_DNA"/>
</dbReference>
<protein>
    <submittedName>
        <fullName evidence="3">Nuclease</fullName>
    </submittedName>
</protein>
<proteinExistence type="predicted"/>
<evidence type="ECO:0000313" key="3">
    <source>
        <dbReference type="EMBL" id="AKG43899.1"/>
    </source>
</evidence>
<dbReference type="RefSeq" id="WP_046725621.1">
    <property type="nucleotide sequence ID" value="NZ_CP009922.3"/>
</dbReference>
<dbReference type="GO" id="GO:0003676">
    <property type="term" value="F:nucleic acid binding"/>
    <property type="evidence" value="ECO:0007669"/>
    <property type="project" value="InterPro"/>
</dbReference>
<dbReference type="HOGENOM" id="CLU_760045_0_0_11"/>
<organism evidence="3 4">
    <name type="scientific">Streptomyces xiamenensis</name>
    <dbReference type="NCBI Taxonomy" id="408015"/>
    <lineage>
        <taxon>Bacteria</taxon>
        <taxon>Bacillati</taxon>
        <taxon>Actinomycetota</taxon>
        <taxon>Actinomycetes</taxon>
        <taxon>Kitasatosporales</taxon>
        <taxon>Streptomycetaceae</taxon>
        <taxon>Streptomyces</taxon>
    </lineage>
</organism>
<evidence type="ECO:0000313" key="4">
    <source>
        <dbReference type="Proteomes" id="UP000034034"/>
    </source>
</evidence>
<gene>
    <name evidence="3" type="ORF">SXIM_25150</name>
</gene>
<sequence length="375" mass="41386">MPLEFGLWRIDGKPERVPQRVPEQALAREAALEDLIVADPDVLGRPMLLIGRQVHTGHNGFIDLLGMDEEGSLHVLELKRDRTPRDVVAQVLDYGSWVRDLGNDEIRALYAHHARELGLPTELDEAFAARFGGSPPDTLNSTHTLTVVAGELDPATERIITYLATGFGVPVNVMFFRAFEDDGRSYLARTWLIDEPETATDPTGGRRTGTREPWNGTDWYVSFGDESGGRDWDDARRHGFVSAGGGAWFSRTLRALPPGARVFTHIPKSGYVGVGTVTGRARPFEEAVLDVDGQEQPLSALPLSGTYTRPASAGPAEDGADGEDRREWVVPVTWERTVPRELALWRTGFFANQNSACKLRARFTAEEVSRHFGLG</sequence>
<dbReference type="Pfam" id="PF01939">
    <property type="entry name" value="NucS_C"/>
    <property type="match status" value="1"/>
</dbReference>
<dbReference type="STRING" id="408015.SXIM_25150"/>
<evidence type="ECO:0000256" key="1">
    <source>
        <dbReference type="SAM" id="MobiDB-lite"/>
    </source>
</evidence>
<dbReference type="KEGG" id="sxi:SXIM_25150"/>
<feature type="region of interest" description="Disordered" evidence="1">
    <location>
        <begin position="299"/>
        <end position="325"/>
    </location>
</feature>
<name>A0A0F7FUC2_9ACTN</name>
<dbReference type="InterPro" id="IPR011856">
    <property type="entry name" value="tRNA_endonuc-like_dom_sf"/>
</dbReference>
<dbReference type="GO" id="GO:0004519">
    <property type="term" value="F:endonuclease activity"/>
    <property type="evidence" value="ECO:0007669"/>
    <property type="project" value="InterPro"/>
</dbReference>
<evidence type="ECO:0000259" key="2">
    <source>
        <dbReference type="Pfam" id="PF01939"/>
    </source>
</evidence>
<accession>A0A0F7FUC2</accession>